<dbReference type="GO" id="GO:0030313">
    <property type="term" value="C:cell envelope"/>
    <property type="evidence" value="ECO:0007669"/>
    <property type="project" value="TreeGrafter"/>
</dbReference>
<evidence type="ECO:0000256" key="2">
    <source>
        <dbReference type="ARBA" id="ARBA00022448"/>
    </source>
</evidence>
<dbReference type="GO" id="GO:0060003">
    <property type="term" value="P:copper ion export"/>
    <property type="evidence" value="ECO:0007669"/>
    <property type="project" value="TreeGrafter"/>
</dbReference>
<organism evidence="5 6">
    <name type="scientific">Chryseobacterium koreense CCUG 49689</name>
    <dbReference type="NCBI Taxonomy" id="1304281"/>
    <lineage>
        <taxon>Bacteria</taxon>
        <taxon>Pseudomonadati</taxon>
        <taxon>Bacteroidota</taxon>
        <taxon>Flavobacteriia</taxon>
        <taxon>Flavobacteriales</taxon>
        <taxon>Weeksellaceae</taxon>
        <taxon>Chryseobacterium group</taxon>
        <taxon>Chryseobacterium</taxon>
    </lineage>
</organism>
<dbReference type="Pfam" id="PF25944">
    <property type="entry name" value="Beta-barrel_RND"/>
    <property type="match status" value="1"/>
</dbReference>
<dbReference type="Gene3D" id="2.40.420.20">
    <property type="match status" value="1"/>
</dbReference>
<name>A0A0J7LQB7_9FLAO</name>
<dbReference type="NCBIfam" id="TIGR01730">
    <property type="entry name" value="RND_mfp"/>
    <property type="match status" value="1"/>
</dbReference>
<dbReference type="GO" id="GO:0022857">
    <property type="term" value="F:transmembrane transporter activity"/>
    <property type="evidence" value="ECO:0007669"/>
    <property type="project" value="InterPro"/>
</dbReference>
<dbReference type="PANTHER" id="PTHR30097">
    <property type="entry name" value="CATION EFFLUX SYSTEM PROTEIN CUSB"/>
    <property type="match status" value="1"/>
</dbReference>
<proteinExistence type="inferred from homology"/>
<comment type="similarity">
    <text evidence="1">Belongs to the membrane fusion protein (MFP) (TC 8.A.1) family.</text>
</comment>
<feature type="domain" description="Multidrug resistance protein MdtA-like beta-barrel" evidence="4">
    <location>
        <begin position="231"/>
        <end position="305"/>
    </location>
</feature>
<dbReference type="InterPro" id="IPR051909">
    <property type="entry name" value="MFP_Cation_Efflux"/>
</dbReference>
<keyword evidence="2" id="KW-0813">Transport</keyword>
<dbReference type="InterPro" id="IPR006143">
    <property type="entry name" value="RND_pump_MFP"/>
</dbReference>
<dbReference type="GO" id="GO:0016020">
    <property type="term" value="C:membrane"/>
    <property type="evidence" value="ECO:0007669"/>
    <property type="project" value="InterPro"/>
</dbReference>
<reference evidence="5 6" key="1">
    <citation type="journal article" date="2004" name="Int. J. Syst. Evol. Microbiol.">
        <title>Kaistella koreensis gen. nov., sp. nov., a novel member of the Chryseobacterium-Bergeyella-Riemerella branch.</title>
        <authorList>
            <person name="Kim M.K."/>
            <person name="Im W.T."/>
            <person name="Shin Y.K."/>
            <person name="Lim J.H."/>
            <person name="Kim S.H."/>
            <person name="Lee B.C."/>
            <person name="Park M.Y."/>
            <person name="Lee K.Y."/>
            <person name="Lee S.T."/>
        </authorList>
    </citation>
    <scope>NUCLEOTIDE SEQUENCE [LARGE SCALE GENOMIC DNA]</scope>
    <source>
        <strain evidence="5 6">CCUG 49689</strain>
    </source>
</reference>
<keyword evidence="6" id="KW-1185">Reference proteome</keyword>
<accession>A0A0J7LQB7</accession>
<dbReference type="EMBL" id="LFNG01000009">
    <property type="protein sequence ID" value="KMQ71250.1"/>
    <property type="molecule type" value="Genomic_DNA"/>
</dbReference>
<gene>
    <name evidence="5" type="ORF">ACM44_07510</name>
</gene>
<dbReference type="SUPFAM" id="SSF111369">
    <property type="entry name" value="HlyD-like secretion proteins"/>
    <property type="match status" value="1"/>
</dbReference>
<dbReference type="PROSITE" id="PS51257">
    <property type="entry name" value="PROKAR_LIPOPROTEIN"/>
    <property type="match status" value="1"/>
</dbReference>
<evidence type="ECO:0000313" key="6">
    <source>
        <dbReference type="Proteomes" id="UP000035900"/>
    </source>
</evidence>
<evidence type="ECO:0000256" key="3">
    <source>
        <dbReference type="SAM" id="Coils"/>
    </source>
</evidence>
<evidence type="ECO:0000259" key="4">
    <source>
        <dbReference type="Pfam" id="PF25944"/>
    </source>
</evidence>
<dbReference type="STRING" id="1304281.ACM44_07510"/>
<keyword evidence="3" id="KW-0175">Coiled coil</keyword>
<dbReference type="InterPro" id="IPR058626">
    <property type="entry name" value="MdtA-like_b-barrel"/>
</dbReference>
<dbReference type="OrthoDB" id="9814657at2"/>
<comment type="caution">
    <text evidence="5">The sequence shown here is derived from an EMBL/GenBank/DDBJ whole genome shotgun (WGS) entry which is preliminary data.</text>
</comment>
<dbReference type="PANTHER" id="PTHR30097:SF4">
    <property type="entry name" value="SLR6042 PROTEIN"/>
    <property type="match status" value="1"/>
</dbReference>
<dbReference type="RefSeq" id="WP_048499416.1">
    <property type="nucleotide sequence ID" value="NZ_LFNG01000009.1"/>
</dbReference>
<dbReference type="GO" id="GO:0015679">
    <property type="term" value="P:plasma membrane copper ion transport"/>
    <property type="evidence" value="ECO:0007669"/>
    <property type="project" value="TreeGrafter"/>
</dbReference>
<sequence length="398" mass="43772">MNKSKYLYIIVLSFLLSACNSDKKEETTVTANVEVPHDANSVEFSEAQYKSVGMELGNITNTNLSNYIKASGAIEVPPQNLTSITSSFGGHVKSMNVIEGKYIGKGTVVATIENPEFLQIQQDYMESNSQMSYLRQDLARQKELVKENIAARKSLQRAQSEYNSMAARVAGLRARLQVANINPASVAKGNISSRANIYAPQSGYVTKVYTNIGKYVGTNEVVADLANTSNMMVKVQVFEKDIAKIKEGQTIRFQATGDSEEKIAKVYLIGKDIHTDRTVDVLARIQNVSQNILPGMFVNAIIELGSAQTPALPDAAIVGSGGKNFIFILEKTVEKSKDKDGTEKEKQYIFRKVEVQTGVSENGFTAVTLPEKFNESSKVVLKGAYDLLSKMNNMEEEE</sequence>
<dbReference type="PATRIC" id="fig|1304281.5.peg.1608"/>
<feature type="coiled-coil region" evidence="3">
    <location>
        <begin position="141"/>
        <end position="175"/>
    </location>
</feature>
<dbReference type="AlphaFoldDB" id="A0A0J7LQB7"/>
<dbReference type="Gene3D" id="2.40.30.170">
    <property type="match status" value="1"/>
</dbReference>
<dbReference type="Gene3D" id="2.40.50.100">
    <property type="match status" value="1"/>
</dbReference>
<dbReference type="Proteomes" id="UP000035900">
    <property type="component" value="Unassembled WGS sequence"/>
</dbReference>
<dbReference type="Gene3D" id="1.10.287.470">
    <property type="entry name" value="Helix hairpin bin"/>
    <property type="match status" value="1"/>
</dbReference>
<evidence type="ECO:0000256" key="1">
    <source>
        <dbReference type="ARBA" id="ARBA00009477"/>
    </source>
</evidence>
<protein>
    <recommendedName>
        <fullName evidence="4">Multidrug resistance protein MdtA-like beta-barrel domain-containing protein</fullName>
    </recommendedName>
</protein>
<evidence type="ECO:0000313" key="5">
    <source>
        <dbReference type="EMBL" id="KMQ71250.1"/>
    </source>
</evidence>